<evidence type="ECO:0000313" key="7">
    <source>
        <dbReference type="Proteomes" id="UP000467841"/>
    </source>
</evidence>
<evidence type="ECO:0000256" key="4">
    <source>
        <dbReference type="SAM" id="SignalP"/>
    </source>
</evidence>
<dbReference type="GO" id="GO:0005576">
    <property type="term" value="C:extracellular region"/>
    <property type="evidence" value="ECO:0007669"/>
    <property type="project" value="InterPro"/>
</dbReference>
<keyword evidence="7" id="KW-1185">Reference proteome</keyword>
<reference evidence="6" key="1">
    <citation type="submission" date="2020-01" db="EMBL/GenBank/DDBJ databases">
        <authorList>
            <person name="Mishra B."/>
        </authorList>
    </citation>
    <scope>NUCLEOTIDE SEQUENCE [LARGE SCALE GENOMIC DNA]</scope>
</reference>
<dbReference type="InterPro" id="IPR002413">
    <property type="entry name" value="V5_allergen-like"/>
</dbReference>
<gene>
    <name evidence="6" type="ORF">MERR_LOCUS8426</name>
</gene>
<dbReference type="InterPro" id="IPR035940">
    <property type="entry name" value="CAP_sf"/>
</dbReference>
<organism evidence="6 7">
    <name type="scientific">Microthlaspi erraticum</name>
    <dbReference type="NCBI Taxonomy" id="1685480"/>
    <lineage>
        <taxon>Eukaryota</taxon>
        <taxon>Viridiplantae</taxon>
        <taxon>Streptophyta</taxon>
        <taxon>Embryophyta</taxon>
        <taxon>Tracheophyta</taxon>
        <taxon>Spermatophyta</taxon>
        <taxon>Magnoliopsida</taxon>
        <taxon>eudicotyledons</taxon>
        <taxon>Gunneridae</taxon>
        <taxon>Pentapetalae</taxon>
        <taxon>rosids</taxon>
        <taxon>malvids</taxon>
        <taxon>Brassicales</taxon>
        <taxon>Brassicaceae</taxon>
        <taxon>Coluteocarpeae</taxon>
        <taxon>Microthlaspi</taxon>
    </lineage>
</organism>
<proteinExistence type="predicted"/>
<protein>
    <recommendedName>
        <fullName evidence="5">SCP domain-containing protein</fullName>
    </recommendedName>
</protein>
<dbReference type="OrthoDB" id="337038at2759"/>
<dbReference type="EMBL" id="CACVBM020000599">
    <property type="protein sequence ID" value="CAA7021191.1"/>
    <property type="molecule type" value="Genomic_DNA"/>
</dbReference>
<dbReference type="Gene3D" id="3.40.33.10">
    <property type="entry name" value="CAP"/>
    <property type="match status" value="1"/>
</dbReference>
<evidence type="ECO:0000256" key="2">
    <source>
        <dbReference type="ARBA" id="ARBA00023265"/>
    </source>
</evidence>
<evidence type="ECO:0000259" key="5">
    <source>
        <dbReference type="SMART" id="SM00198"/>
    </source>
</evidence>
<evidence type="ECO:0000256" key="1">
    <source>
        <dbReference type="ARBA" id="ARBA00003143"/>
    </source>
</evidence>
<feature type="signal peptide" evidence="4">
    <location>
        <begin position="1"/>
        <end position="30"/>
    </location>
</feature>
<comment type="caution">
    <text evidence="6">The sequence shown here is derived from an EMBL/GenBank/DDBJ whole genome shotgun (WGS) entry which is preliminary data.</text>
</comment>
<keyword evidence="2" id="KW-0611">Plant defense</keyword>
<dbReference type="PRINTS" id="PR00837">
    <property type="entry name" value="V5TPXLIKE"/>
</dbReference>
<dbReference type="SUPFAM" id="SSF55797">
    <property type="entry name" value="PR-1-like"/>
    <property type="match status" value="1"/>
</dbReference>
<accession>A0A6D2I2L0</accession>
<dbReference type="InterPro" id="IPR014044">
    <property type="entry name" value="CAP_dom"/>
</dbReference>
<name>A0A6D2I2L0_9BRAS</name>
<comment type="function">
    <text evidence="1">Probably involved in the defense reaction of plants against pathogens.</text>
</comment>
<feature type="region of interest" description="Disordered" evidence="3">
    <location>
        <begin position="70"/>
        <end position="101"/>
    </location>
</feature>
<dbReference type="Proteomes" id="UP000467841">
    <property type="component" value="Unassembled WGS sequence"/>
</dbReference>
<dbReference type="PROSITE" id="PS01009">
    <property type="entry name" value="CRISP_1"/>
    <property type="match status" value="1"/>
</dbReference>
<dbReference type="FunFam" id="3.40.33.10:FF:000004">
    <property type="entry name" value="CAP, cysteine-rich secretory protein, antigen 5"/>
    <property type="match status" value="1"/>
</dbReference>
<dbReference type="InterPro" id="IPR001283">
    <property type="entry name" value="CRISP-related"/>
</dbReference>
<feature type="chain" id="PRO_5025392591" description="SCP domain-containing protein" evidence="4">
    <location>
        <begin position="31"/>
        <end position="258"/>
    </location>
</feature>
<feature type="compositionally biased region" description="Low complexity" evidence="3">
    <location>
        <begin position="70"/>
        <end position="79"/>
    </location>
</feature>
<dbReference type="PRINTS" id="PR00838">
    <property type="entry name" value="V5ALLERGEN"/>
</dbReference>
<evidence type="ECO:0000313" key="6">
    <source>
        <dbReference type="EMBL" id="CAA7021191.1"/>
    </source>
</evidence>
<keyword evidence="2" id="KW-0568">Pathogenesis-related protein</keyword>
<dbReference type="CDD" id="cd05381">
    <property type="entry name" value="CAP_PR-1"/>
    <property type="match status" value="1"/>
</dbReference>
<feature type="compositionally biased region" description="Gly residues" evidence="3">
    <location>
        <begin position="80"/>
        <end position="91"/>
    </location>
</feature>
<evidence type="ECO:0000256" key="3">
    <source>
        <dbReference type="SAM" id="MobiDB-lite"/>
    </source>
</evidence>
<dbReference type="AlphaFoldDB" id="A0A6D2I2L0"/>
<dbReference type="PANTHER" id="PTHR10334">
    <property type="entry name" value="CYSTEINE-RICH SECRETORY PROTEIN-RELATED"/>
    <property type="match status" value="1"/>
</dbReference>
<feature type="domain" description="SCP" evidence="5">
    <location>
        <begin position="119"/>
        <end position="253"/>
    </location>
</feature>
<dbReference type="SMART" id="SM00198">
    <property type="entry name" value="SCP"/>
    <property type="match status" value="1"/>
</dbReference>
<feature type="compositionally biased region" description="Low complexity" evidence="3">
    <location>
        <begin position="92"/>
        <end position="101"/>
    </location>
</feature>
<keyword evidence="4" id="KW-0732">Signal</keyword>
<dbReference type="InterPro" id="IPR018244">
    <property type="entry name" value="Allrgn_V5/Tpx1_CS"/>
</dbReference>
<sequence>MSSSSLYHPFCLFLSSLILLLLHFSGDVLSVAVTVSPNVPKVAPSKAVASRPATPKTVPCRAAACRPGASKAGASKAGASKGGASKGGASRGGASRAGAARGAISRGATRAVNIRRRNKQLMEFLNAHNIARVASGATNLKWDLDLARYASNWAKQRMSDCKMTHSDGPYGENIFWYQNGMNWPPRKVVTKWVEENVNYNRVTNTCAPGKMCGHYTQIIWRTTTTVGCARTKCNNNLGFLVVCEYAPSGNFEGETPFD</sequence>
<dbReference type="Pfam" id="PF00188">
    <property type="entry name" value="CAP"/>
    <property type="match status" value="1"/>
</dbReference>